<dbReference type="Pfam" id="PF13426">
    <property type="entry name" value="PAS_9"/>
    <property type="match status" value="2"/>
</dbReference>
<evidence type="ECO:0000313" key="23">
    <source>
        <dbReference type="Proteomes" id="UP000004200"/>
    </source>
</evidence>
<feature type="domain" description="Response regulatory" evidence="18">
    <location>
        <begin position="809"/>
        <end position="927"/>
    </location>
</feature>
<dbReference type="CDD" id="cd00082">
    <property type="entry name" value="HisKA"/>
    <property type="match status" value="1"/>
</dbReference>
<dbReference type="InterPro" id="IPR036097">
    <property type="entry name" value="HisK_dim/P_sf"/>
</dbReference>
<evidence type="ECO:0000256" key="9">
    <source>
        <dbReference type="ARBA" id="ARBA00022840"/>
    </source>
</evidence>
<evidence type="ECO:0000256" key="3">
    <source>
        <dbReference type="ARBA" id="ARBA00012438"/>
    </source>
</evidence>
<dbReference type="OrthoDB" id="9797243at2"/>
<evidence type="ECO:0000259" key="19">
    <source>
        <dbReference type="PROSITE" id="PS50112"/>
    </source>
</evidence>
<feature type="domain" description="PAS" evidence="19">
    <location>
        <begin position="264"/>
        <end position="337"/>
    </location>
</feature>
<feature type="modified residue" description="4-aspartylphosphate" evidence="14">
    <location>
        <position position="860"/>
    </location>
</feature>
<dbReference type="CDD" id="cd16922">
    <property type="entry name" value="HATPase_EvgS-ArcB-TorS-like"/>
    <property type="match status" value="1"/>
</dbReference>
<dbReference type="PROSITE" id="PS50894">
    <property type="entry name" value="HPT"/>
    <property type="match status" value="1"/>
</dbReference>
<dbReference type="Gene3D" id="3.30.565.10">
    <property type="entry name" value="Histidine kinase-like ATPase, C-terminal domain"/>
    <property type="match status" value="1"/>
</dbReference>
<dbReference type="GO" id="GO:0005524">
    <property type="term" value="F:ATP binding"/>
    <property type="evidence" value="ECO:0007669"/>
    <property type="project" value="UniProtKB-KW"/>
</dbReference>
<evidence type="ECO:0000313" key="22">
    <source>
        <dbReference type="EMBL" id="EGV31135.1"/>
    </source>
</evidence>
<feature type="compositionally biased region" description="Basic and acidic residues" evidence="16">
    <location>
        <begin position="930"/>
        <end position="942"/>
    </location>
</feature>
<feature type="domain" description="Response regulatory" evidence="18">
    <location>
        <begin position="664"/>
        <end position="786"/>
    </location>
</feature>
<dbReference type="SUPFAM" id="SSF55785">
    <property type="entry name" value="PYP-like sensor domain (PAS domain)"/>
    <property type="match status" value="2"/>
</dbReference>
<dbReference type="GO" id="GO:0000155">
    <property type="term" value="F:phosphorelay sensor kinase activity"/>
    <property type="evidence" value="ECO:0007669"/>
    <property type="project" value="InterPro"/>
</dbReference>
<dbReference type="SUPFAM" id="SSF47226">
    <property type="entry name" value="Histidine-containing phosphotransfer domain, HPT domain"/>
    <property type="match status" value="1"/>
</dbReference>
<dbReference type="RefSeq" id="WP_007040953.1">
    <property type="nucleotide sequence ID" value="NZ_AFWT01000014.1"/>
</dbReference>
<dbReference type="SUPFAM" id="SSF55874">
    <property type="entry name" value="ATPase domain of HSP90 chaperone/DNA topoisomerase II/histidine kinase"/>
    <property type="match status" value="1"/>
</dbReference>
<dbReference type="SMART" id="SM00448">
    <property type="entry name" value="REC"/>
    <property type="match status" value="3"/>
</dbReference>
<keyword evidence="7" id="KW-0547">Nucleotide-binding</keyword>
<dbReference type="Gene3D" id="3.30.450.20">
    <property type="entry name" value="PAS domain"/>
    <property type="match status" value="2"/>
</dbReference>
<dbReference type="PRINTS" id="PR00344">
    <property type="entry name" value="BCTRLSENSOR"/>
</dbReference>
<dbReference type="InterPro" id="IPR036641">
    <property type="entry name" value="HPT_dom_sf"/>
</dbReference>
<evidence type="ECO:0000259" key="17">
    <source>
        <dbReference type="PROSITE" id="PS50109"/>
    </source>
</evidence>
<comment type="subcellular location">
    <subcellularLocation>
        <location evidence="2">Membrane</location>
    </subcellularLocation>
</comment>
<dbReference type="Proteomes" id="UP000004200">
    <property type="component" value="Unassembled WGS sequence"/>
</dbReference>
<dbReference type="Pfam" id="PF00072">
    <property type="entry name" value="Response_reg"/>
    <property type="match status" value="3"/>
</dbReference>
<dbReference type="SUPFAM" id="SSF52172">
    <property type="entry name" value="CheY-like"/>
    <property type="match status" value="3"/>
</dbReference>
<evidence type="ECO:0000256" key="16">
    <source>
        <dbReference type="SAM" id="MobiDB-lite"/>
    </source>
</evidence>
<evidence type="ECO:0000256" key="5">
    <source>
        <dbReference type="ARBA" id="ARBA00022679"/>
    </source>
</evidence>
<dbReference type="PANTHER" id="PTHR45339:SF5">
    <property type="entry name" value="HISTIDINE KINASE"/>
    <property type="match status" value="1"/>
</dbReference>
<protein>
    <recommendedName>
        <fullName evidence="3">histidine kinase</fullName>
        <ecNumber evidence="3">2.7.13.3</ecNumber>
    </recommendedName>
</protein>
<feature type="domain" description="PAS" evidence="19">
    <location>
        <begin position="134"/>
        <end position="188"/>
    </location>
</feature>
<evidence type="ECO:0000256" key="12">
    <source>
        <dbReference type="ARBA" id="ARBA00023136"/>
    </source>
</evidence>
<feature type="modified residue" description="4-aspartylphosphate" evidence="14">
    <location>
        <position position="58"/>
    </location>
</feature>
<dbReference type="AlphaFoldDB" id="G2E1S7"/>
<reference evidence="22 23" key="1">
    <citation type="submission" date="2011-06" db="EMBL/GenBank/DDBJ databases">
        <title>The draft genome of Thiorhodococcus drewsii AZ1.</title>
        <authorList>
            <consortium name="US DOE Joint Genome Institute (JGI-PGF)"/>
            <person name="Lucas S."/>
            <person name="Han J."/>
            <person name="Lapidus A."/>
            <person name="Cheng J.-F."/>
            <person name="Goodwin L."/>
            <person name="Pitluck S."/>
            <person name="Peters L."/>
            <person name="Land M.L."/>
            <person name="Hauser L."/>
            <person name="Vogl K."/>
            <person name="Liu Z."/>
            <person name="Imhoff J."/>
            <person name="Thiel V."/>
            <person name="Frigaard N.-U."/>
            <person name="Bryant D.A."/>
            <person name="Woyke T.J."/>
        </authorList>
    </citation>
    <scope>NUCLEOTIDE SEQUENCE [LARGE SCALE GENOMIC DNA]</scope>
    <source>
        <strain evidence="22 23">AZ1</strain>
    </source>
</reference>
<dbReference type="PROSITE" id="PS50109">
    <property type="entry name" value="HIS_KIN"/>
    <property type="match status" value="1"/>
</dbReference>
<gene>
    <name evidence="22" type="ORF">ThidrDRAFT_2240</name>
</gene>
<dbReference type="eggNOG" id="COG0642">
    <property type="taxonomic scope" value="Bacteria"/>
</dbReference>
<dbReference type="CDD" id="cd00156">
    <property type="entry name" value="REC"/>
    <property type="match status" value="1"/>
</dbReference>
<evidence type="ECO:0000256" key="15">
    <source>
        <dbReference type="SAM" id="Coils"/>
    </source>
</evidence>
<dbReference type="SMART" id="SM00387">
    <property type="entry name" value="HATPase_c"/>
    <property type="match status" value="1"/>
</dbReference>
<dbReference type="Gene3D" id="1.10.287.130">
    <property type="match status" value="1"/>
</dbReference>
<dbReference type="InterPro" id="IPR035965">
    <property type="entry name" value="PAS-like_dom_sf"/>
</dbReference>
<dbReference type="Pfam" id="PF00512">
    <property type="entry name" value="HisKA"/>
    <property type="match status" value="1"/>
</dbReference>
<dbReference type="InterPro" id="IPR001789">
    <property type="entry name" value="Sig_transdc_resp-reg_receiver"/>
</dbReference>
<evidence type="ECO:0000259" key="18">
    <source>
        <dbReference type="PROSITE" id="PS50110"/>
    </source>
</evidence>
<dbReference type="EMBL" id="AFWT01000014">
    <property type="protein sequence ID" value="EGV31135.1"/>
    <property type="molecule type" value="Genomic_DNA"/>
</dbReference>
<dbReference type="PROSITE" id="PS50110">
    <property type="entry name" value="RESPONSE_REGULATORY"/>
    <property type="match status" value="3"/>
</dbReference>
<dbReference type="CDD" id="cd00130">
    <property type="entry name" value="PAS"/>
    <property type="match status" value="2"/>
</dbReference>
<evidence type="ECO:0000256" key="7">
    <source>
        <dbReference type="ARBA" id="ARBA00022741"/>
    </source>
</evidence>
<dbReference type="NCBIfam" id="TIGR00229">
    <property type="entry name" value="sensory_box"/>
    <property type="match status" value="2"/>
</dbReference>
<dbReference type="InterPro" id="IPR005467">
    <property type="entry name" value="His_kinase_dom"/>
</dbReference>
<comment type="caution">
    <text evidence="22">The sequence shown here is derived from an EMBL/GenBank/DDBJ whole genome shotgun (WGS) entry which is preliminary data.</text>
</comment>
<dbReference type="CDD" id="cd17546">
    <property type="entry name" value="REC_hyHK_CKI1_RcsC-like"/>
    <property type="match status" value="2"/>
</dbReference>
<dbReference type="Pfam" id="PF02518">
    <property type="entry name" value="HATPase_c"/>
    <property type="match status" value="1"/>
</dbReference>
<keyword evidence="15" id="KW-0175">Coiled coil</keyword>
<dbReference type="STRING" id="765913.ThidrDRAFT_2240"/>
<feature type="region of interest" description="Disordered" evidence="16">
    <location>
        <begin position="930"/>
        <end position="953"/>
    </location>
</feature>
<feature type="domain" description="HPt" evidence="21">
    <location>
        <begin position="970"/>
        <end position="1064"/>
    </location>
</feature>
<dbReference type="PANTHER" id="PTHR45339">
    <property type="entry name" value="HYBRID SIGNAL TRANSDUCTION HISTIDINE KINASE J"/>
    <property type="match status" value="1"/>
</dbReference>
<feature type="modified residue" description="Phosphohistidine" evidence="13">
    <location>
        <position position="1009"/>
    </location>
</feature>
<dbReference type="SMART" id="SM00388">
    <property type="entry name" value="HisKA"/>
    <property type="match status" value="1"/>
</dbReference>
<dbReference type="InterPro" id="IPR003661">
    <property type="entry name" value="HisK_dim/P_dom"/>
</dbReference>
<dbReference type="Gene3D" id="1.20.120.160">
    <property type="entry name" value="HPT domain"/>
    <property type="match status" value="1"/>
</dbReference>
<evidence type="ECO:0000259" key="20">
    <source>
        <dbReference type="PROSITE" id="PS50113"/>
    </source>
</evidence>
<dbReference type="PROSITE" id="PS50113">
    <property type="entry name" value="PAC"/>
    <property type="match status" value="1"/>
</dbReference>
<dbReference type="PROSITE" id="PS50112">
    <property type="entry name" value="PAS"/>
    <property type="match status" value="2"/>
</dbReference>
<keyword evidence="5" id="KW-0808">Transferase</keyword>
<feature type="coiled-coil region" evidence="15">
    <location>
        <begin position="375"/>
        <end position="427"/>
    </location>
</feature>
<dbReference type="InterPro" id="IPR036890">
    <property type="entry name" value="HATPase_C_sf"/>
</dbReference>
<comment type="catalytic activity">
    <reaction evidence="1">
        <text>ATP + protein L-histidine = ADP + protein N-phospho-L-histidine.</text>
        <dbReference type="EC" id="2.7.13.3"/>
    </reaction>
</comment>
<feature type="modified residue" description="4-aspartylphosphate" evidence="14">
    <location>
        <position position="718"/>
    </location>
</feature>
<keyword evidence="4 14" id="KW-0597">Phosphoprotein</keyword>
<sequence>MTSKPLRLLLIEDSSDDELLLLHALQEAGYEVKHKRVETAEGLHEALQMGIWDVVISDYRLPSFDGLSALEMVRKRDRDTPFLFVSGTVMDDVGVAAMRGGANDYLMKSNLARLGPALDRELKEAANRRQTLVTKVQYRAILDSTLDAILVAEESGYIQIFNKGAETAFGYSAAEILGQHIGILLPGDAFERIKCTPAKPLMEPDNARVYDSHYIVLDGRHQDGHDVPIEASCAKALSEGHRIYTIVIRDISQRLAAERALRDSEERLRLLMDNIRDYAIIMLDTKGRVTTWNQGAANLTGYEAEEAVGRPLSLFYPPEDVSSGKPRQLLKQAIDEGRSAEEGWRVRKDGSRFYAEVILTAARDASQELFGVTKITRDITEHRAMEEQLQRHREELETRVAERTRELEQARRQAERLARSKSDFLTNMSHEIRTPMNAVLGLGYMLEQQDLPEDALDLAHKINQSGKALLGIINDILDFSKIESGRIEIEHAPFALSGVLDNLATIMTATADQEQDLELVITPDCFDLTLIGDALRLGQVLINLSSNAIKFTRSGLVEVHIETLERTDSRVRLKFSVIDTGIGIDEAAQTRLFQPFSQADASTTRRFGGSGLGLAICRRLVDLMGGHIGVHSALDEGSTFWFEIAFDLAEQQAPQVPQGESQTRVLIAENNPVIRKALATTVATLGWSARQAASGNQALEVVLADPELQGQNAVVLLDSRMPDLDGIATAQAIRTALPPNRQPLIFVLGVPRRDSLQDSPETGAVDAVLSKPVTPSQLYNAVIRKRSHRLGEPPQTQPSAISQRLVGLRLLVVDDSDINRKVASNIFDNEGAEIHLAGDGREAVDWLIAHPDAVDLVLMDVQMPVMDGHDATRLIRRTPSIAQLPVVALTAGALREQETAALEAGMDGFISKPFDVSKAVALIRRLAERKEDNSKPMPEQRTEGVSASIDPAAPPSVASLPHLAVDRGLDLWKDPEVYRKYLRQFANEFGDSATRLLDMESSEARRYLHRLKGAANNLALVRLAARAQVLEHAWNDAMELDEAAAEMDAFRNSLVSALDAIQAYAPKTERPSDRRNERLAIPPEDVDPSLVSDLLKQALAAFNRFDPIAVEPLLETLAQQLPGESLAEAWKATEEFDSSAGSAAILALAARLAIPLEEP</sequence>
<evidence type="ECO:0000256" key="13">
    <source>
        <dbReference type="PROSITE-ProRule" id="PRU00110"/>
    </source>
</evidence>
<organism evidence="22 23">
    <name type="scientific">Thiorhodococcus drewsii AZ1</name>
    <dbReference type="NCBI Taxonomy" id="765913"/>
    <lineage>
        <taxon>Bacteria</taxon>
        <taxon>Pseudomonadati</taxon>
        <taxon>Pseudomonadota</taxon>
        <taxon>Gammaproteobacteria</taxon>
        <taxon>Chromatiales</taxon>
        <taxon>Chromatiaceae</taxon>
        <taxon>Thiorhodococcus</taxon>
    </lineage>
</organism>
<keyword evidence="6" id="KW-0812">Transmembrane</keyword>
<keyword evidence="12" id="KW-0472">Membrane</keyword>
<evidence type="ECO:0000256" key="11">
    <source>
        <dbReference type="ARBA" id="ARBA00023012"/>
    </source>
</evidence>
<evidence type="ECO:0000256" key="6">
    <source>
        <dbReference type="ARBA" id="ARBA00022692"/>
    </source>
</evidence>
<name>G2E1S7_9GAMM</name>
<dbReference type="eggNOG" id="COG5002">
    <property type="taxonomic scope" value="Bacteria"/>
</dbReference>
<dbReference type="SUPFAM" id="SSF47384">
    <property type="entry name" value="Homodimeric domain of signal transducing histidine kinase"/>
    <property type="match status" value="1"/>
</dbReference>
<dbReference type="Pfam" id="PF01627">
    <property type="entry name" value="Hpt"/>
    <property type="match status" value="1"/>
</dbReference>
<feature type="domain" description="PAC" evidence="20">
    <location>
        <begin position="339"/>
        <end position="391"/>
    </location>
</feature>
<keyword evidence="9" id="KW-0067">ATP-binding</keyword>
<dbReference type="InterPro" id="IPR000014">
    <property type="entry name" value="PAS"/>
</dbReference>
<evidence type="ECO:0000259" key="21">
    <source>
        <dbReference type="PROSITE" id="PS50894"/>
    </source>
</evidence>
<keyword evidence="11" id="KW-0902">Two-component regulatory system</keyword>
<dbReference type="GO" id="GO:0005886">
    <property type="term" value="C:plasma membrane"/>
    <property type="evidence" value="ECO:0007669"/>
    <property type="project" value="UniProtKB-SubCell"/>
</dbReference>
<dbReference type="InterPro" id="IPR008207">
    <property type="entry name" value="Sig_transdc_His_kin_Hpt_dom"/>
</dbReference>
<evidence type="ECO:0000256" key="2">
    <source>
        <dbReference type="ARBA" id="ARBA00004370"/>
    </source>
</evidence>
<keyword evidence="8 22" id="KW-0418">Kinase</keyword>
<evidence type="ECO:0000256" key="8">
    <source>
        <dbReference type="ARBA" id="ARBA00022777"/>
    </source>
</evidence>
<dbReference type="PATRIC" id="fig|765913.3.peg.2279"/>
<evidence type="ECO:0000256" key="4">
    <source>
        <dbReference type="ARBA" id="ARBA00022553"/>
    </source>
</evidence>
<dbReference type="Gene3D" id="3.40.50.2300">
    <property type="match status" value="3"/>
</dbReference>
<feature type="domain" description="Response regulatory" evidence="18">
    <location>
        <begin position="7"/>
        <end position="123"/>
    </location>
</feature>
<accession>G2E1S7</accession>
<dbReference type="eggNOG" id="COG2205">
    <property type="taxonomic scope" value="Bacteria"/>
</dbReference>
<evidence type="ECO:0000256" key="14">
    <source>
        <dbReference type="PROSITE-ProRule" id="PRU00169"/>
    </source>
</evidence>
<dbReference type="FunFam" id="3.30.565.10:FF:000010">
    <property type="entry name" value="Sensor histidine kinase RcsC"/>
    <property type="match status" value="1"/>
</dbReference>
<dbReference type="InterPro" id="IPR003594">
    <property type="entry name" value="HATPase_dom"/>
</dbReference>
<dbReference type="InterPro" id="IPR011006">
    <property type="entry name" value="CheY-like_superfamily"/>
</dbReference>
<proteinExistence type="predicted"/>
<dbReference type="EC" id="2.7.13.3" evidence="3"/>
<dbReference type="InterPro" id="IPR000700">
    <property type="entry name" value="PAS-assoc_C"/>
</dbReference>
<feature type="domain" description="Histidine kinase" evidence="17">
    <location>
        <begin position="427"/>
        <end position="648"/>
    </location>
</feature>
<dbReference type="InterPro" id="IPR004358">
    <property type="entry name" value="Sig_transdc_His_kin-like_C"/>
</dbReference>
<keyword evidence="10" id="KW-1133">Transmembrane helix</keyword>
<dbReference type="SMART" id="SM00091">
    <property type="entry name" value="PAS"/>
    <property type="match status" value="2"/>
</dbReference>
<dbReference type="FunFam" id="1.10.287.130:FF:000004">
    <property type="entry name" value="Ethylene receptor 1"/>
    <property type="match status" value="1"/>
</dbReference>
<keyword evidence="23" id="KW-1185">Reference proteome</keyword>
<evidence type="ECO:0000256" key="10">
    <source>
        <dbReference type="ARBA" id="ARBA00022989"/>
    </source>
</evidence>
<evidence type="ECO:0000256" key="1">
    <source>
        <dbReference type="ARBA" id="ARBA00000085"/>
    </source>
</evidence>